<proteinExistence type="inferred from homology"/>
<dbReference type="Pfam" id="PF00528">
    <property type="entry name" value="BPD_transp_1"/>
    <property type="match status" value="1"/>
</dbReference>
<dbReference type="InterPro" id="IPR000515">
    <property type="entry name" value="MetI-like"/>
</dbReference>
<comment type="subcellular location">
    <subcellularLocation>
        <location evidence="1 7">Cell membrane</location>
        <topology evidence="1 7">Multi-pass membrane protein</topology>
    </subcellularLocation>
</comment>
<evidence type="ECO:0000313" key="10">
    <source>
        <dbReference type="Proteomes" id="UP000184096"/>
    </source>
</evidence>
<feature type="domain" description="ABC transmembrane type-1" evidence="8">
    <location>
        <begin position="55"/>
        <end position="235"/>
    </location>
</feature>
<accession>A0A1M7UVP0</accession>
<keyword evidence="6 7" id="KW-0472">Membrane</keyword>
<evidence type="ECO:0000259" key="8">
    <source>
        <dbReference type="PROSITE" id="PS50928"/>
    </source>
</evidence>
<feature type="transmembrane region" description="Helical" evidence="7">
    <location>
        <begin position="123"/>
        <end position="140"/>
    </location>
</feature>
<name>A0A1M7UVP0_9BRAD</name>
<evidence type="ECO:0000256" key="5">
    <source>
        <dbReference type="ARBA" id="ARBA00022989"/>
    </source>
</evidence>
<gene>
    <name evidence="9" type="ORF">SAMN05444170_6973</name>
</gene>
<reference evidence="10" key="1">
    <citation type="submission" date="2016-11" db="EMBL/GenBank/DDBJ databases">
        <authorList>
            <person name="Varghese N."/>
            <person name="Submissions S."/>
        </authorList>
    </citation>
    <scope>NUCLEOTIDE SEQUENCE [LARGE SCALE GENOMIC DNA]</scope>
    <source>
        <strain evidence="10">GAS401</strain>
    </source>
</reference>
<keyword evidence="2 7" id="KW-0813">Transport</keyword>
<dbReference type="PANTHER" id="PTHR30151:SF0">
    <property type="entry name" value="ABC TRANSPORTER PERMEASE PROTEIN MJ0413-RELATED"/>
    <property type="match status" value="1"/>
</dbReference>
<feature type="transmembrane region" description="Helical" evidence="7">
    <location>
        <begin position="216"/>
        <end position="235"/>
    </location>
</feature>
<dbReference type="PANTHER" id="PTHR30151">
    <property type="entry name" value="ALKANE SULFONATE ABC TRANSPORTER-RELATED, MEMBRANE SUBUNIT"/>
    <property type="match status" value="1"/>
</dbReference>
<dbReference type="Gene3D" id="1.10.3720.10">
    <property type="entry name" value="MetI-like"/>
    <property type="match status" value="1"/>
</dbReference>
<evidence type="ECO:0000256" key="2">
    <source>
        <dbReference type="ARBA" id="ARBA00022448"/>
    </source>
</evidence>
<evidence type="ECO:0000256" key="3">
    <source>
        <dbReference type="ARBA" id="ARBA00022475"/>
    </source>
</evidence>
<evidence type="ECO:0000256" key="1">
    <source>
        <dbReference type="ARBA" id="ARBA00004651"/>
    </source>
</evidence>
<dbReference type="PROSITE" id="PS50928">
    <property type="entry name" value="ABC_TM1"/>
    <property type="match status" value="1"/>
</dbReference>
<evidence type="ECO:0000313" key="9">
    <source>
        <dbReference type="EMBL" id="SHN87043.1"/>
    </source>
</evidence>
<dbReference type="GO" id="GO:0005886">
    <property type="term" value="C:plasma membrane"/>
    <property type="evidence" value="ECO:0007669"/>
    <property type="project" value="UniProtKB-SubCell"/>
</dbReference>
<dbReference type="AlphaFoldDB" id="A0A1M7UVP0"/>
<dbReference type="Proteomes" id="UP000184096">
    <property type="component" value="Chromosome I"/>
</dbReference>
<keyword evidence="10" id="KW-1185">Reference proteome</keyword>
<keyword evidence="4 7" id="KW-0812">Transmembrane</keyword>
<keyword evidence="5 7" id="KW-1133">Transmembrane helix</keyword>
<dbReference type="OrthoDB" id="9792509at2"/>
<protein>
    <submittedName>
        <fullName evidence="9">NitT/TauT family transport system permease protein</fullName>
    </submittedName>
</protein>
<feature type="transmembrane region" description="Helical" evidence="7">
    <location>
        <begin position="178"/>
        <end position="196"/>
    </location>
</feature>
<dbReference type="CDD" id="cd06261">
    <property type="entry name" value="TM_PBP2"/>
    <property type="match status" value="1"/>
</dbReference>
<evidence type="ECO:0000256" key="6">
    <source>
        <dbReference type="ARBA" id="ARBA00023136"/>
    </source>
</evidence>
<comment type="similarity">
    <text evidence="7">Belongs to the binding-protein-dependent transport system permease family.</text>
</comment>
<dbReference type="RefSeq" id="WP_072825022.1">
    <property type="nucleotide sequence ID" value="NZ_LT670849.1"/>
</dbReference>
<dbReference type="InterPro" id="IPR035906">
    <property type="entry name" value="MetI-like_sf"/>
</dbReference>
<feature type="transmembrane region" description="Helical" evidence="7">
    <location>
        <begin position="62"/>
        <end position="84"/>
    </location>
</feature>
<dbReference type="SUPFAM" id="SSF161098">
    <property type="entry name" value="MetI-like"/>
    <property type="match status" value="1"/>
</dbReference>
<evidence type="ECO:0000256" key="4">
    <source>
        <dbReference type="ARBA" id="ARBA00022692"/>
    </source>
</evidence>
<organism evidence="9 10">
    <name type="scientific">Bradyrhizobium erythrophlei</name>
    <dbReference type="NCBI Taxonomy" id="1437360"/>
    <lineage>
        <taxon>Bacteria</taxon>
        <taxon>Pseudomonadati</taxon>
        <taxon>Pseudomonadota</taxon>
        <taxon>Alphaproteobacteria</taxon>
        <taxon>Hyphomicrobiales</taxon>
        <taxon>Nitrobacteraceae</taxon>
        <taxon>Bradyrhizobium</taxon>
    </lineage>
</organism>
<sequence length="249" mass="26902">MRILFYRCLAITLPMASLEILCRSHVIPPLTLPAPSLIALGLWGVLTHGTFNAAIVKTLTNVGLAIALAVTVGTIAGAALHRAGTLRTLLEPLFSTYYAIPIYAFYPLFIVVFGLGDAPQVTIGFMLAVVSMIVSTLAGLDSVPPVLGKTARVLQLGPIATVRSVTLPYAAPYLFTGVKLAIAYAFIGVIGAEFIMSNTGLGYEIRFAYDNLDNNVMYPLILLILLIAVVVNMSLDHWERVLRSRRERA</sequence>
<dbReference type="EMBL" id="LT670849">
    <property type="protein sequence ID" value="SHN87043.1"/>
    <property type="molecule type" value="Genomic_DNA"/>
</dbReference>
<feature type="transmembrane region" description="Helical" evidence="7">
    <location>
        <begin position="96"/>
        <end position="116"/>
    </location>
</feature>
<evidence type="ECO:0000256" key="7">
    <source>
        <dbReference type="RuleBase" id="RU363032"/>
    </source>
</evidence>
<dbReference type="GO" id="GO:0055085">
    <property type="term" value="P:transmembrane transport"/>
    <property type="evidence" value="ECO:0007669"/>
    <property type="project" value="InterPro"/>
</dbReference>
<keyword evidence="3" id="KW-1003">Cell membrane</keyword>